<gene>
    <name evidence="8" type="ORF">E8E13_004186</name>
</gene>
<comment type="subcellular location">
    <subcellularLocation>
        <location evidence="1">Endoplasmic reticulum membrane</location>
        <topology evidence="1">Multi-pass membrane protein</topology>
    </subcellularLocation>
</comment>
<evidence type="ECO:0000256" key="5">
    <source>
        <dbReference type="ARBA" id="ARBA00023136"/>
    </source>
</evidence>
<evidence type="ECO:0000256" key="7">
    <source>
        <dbReference type="SAM" id="Phobius"/>
    </source>
</evidence>
<feature type="region of interest" description="Disordered" evidence="6">
    <location>
        <begin position="246"/>
        <end position="272"/>
    </location>
</feature>
<evidence type="ECO:0000313" key="8">
    <source>
        <dbReference type="EMBL" id="KAF3010635.1"/>
    </source>
</evidence>
<dbReference type="OrthoDB" id="19981at2759"/>
<dbReference type="Pfam" id="PF11712">
    <property type="entry name" value="Vma12"/>
    <property type="match status" value="1"/>
</dbReference>
<dbReference type="GO" id="GO:0070072">
    <property type="term" value="P:vacuolar proton-transporting V-type ATPase complex assembly"/>
    <property type="evidence" value="ECO:0007669"/>
    <property type="project" value="InterPro"/>
</dbReference>
<dbReference type="GO" id="GO:0005789">
    <property type="term" value="C:endoplasmic reticulum membrane"/>
    <property type="evidence" value="ECO:0007669"/>
    <property type="project" value="UniProtKB-SubCell"/>
</dbReference>
<keyword evidence="3" id="KW-0256">Endoplasmic reticulum</keyword>
<evidence type="ECO:0000256" key="4">
    <source>
        <dbReference type="ARBA" id="ARBA00022989"/>
    </source>
</evidence>
<name>A0A9P4TPH4_CURKU</name>
<reference evidence="8" key="1">
    <citation type="submission" date="2019-04" db="EMBL/GenBank/DDBJ databases">
        <title>Sequencing of skin fungus with MAO and IRED activity.</title>
        <authorList>
            <person name="Marsaioli A.J."/>
            <person name="Bonatto J.M.C."/>
            <person name="Reis Junior O."/>
        </authorList>
    </citation>
    <scope>NUCLEOTIDE SEQUENCE</scope>
    <source>
        <strain evidence="8">30M1</strain>
    </source>
</reference>
<sequence>MVLLTMTPGIVRALSMVADELPEDYSKLQAPSEPALADPKPGNPVSHSQLIGLSRLVKQLPAASSDDAAVGAALPTSLNALLCNTTIYVPPPPPKKQQTPEYLALMARLRAEEEARSYERMLNPPPARETFTQRFPNSRSRMPDHFSIGVDEVDDVSYEEVHRQIILIINVLISVVCVAVFVWVAARHWSVGKRLGLSMGSSLAVAIAEVVVYSGYVRKVQEAKRVEKKKPEIKEIVASWVLHRSQDGEEAALSTSKEKTDDTVRYRKGKHR</sequence>
<feature type="transmembrane region" description="Helical" evidence="7">
    <location>
        <begin position="165"/>
        <end position="185"/>
    </location>
</feature>
<organism evidence="8 9">
    <name type="scientific">Curvularia kusanoi</name>
    <name type="common">Cochliobolus kusanoi</name>
    <dbReference type="NCBI Taxonomy" id="90978"/>
    <lineage>
        <taxon>Eukaryota</taxon>
        <taxon>Fungi</taxon>
        <taxon>Dikarya</taxon>
        <taxon>Ascomycota</taxon>
        <taxon>Pezizomycotina</taxon>
        <taxon>Dothideomycetes</taxon>
        <taxon>Pleosporomycetidae</taxon>
        <taxon>Pleosporales</taxon>
        <taxon>Pleosporineae</taxon>
        <taxon>Pleosporaceae</taxon>
        <taxon>Curvularia</taxon>
    </lineage>
</organism>
<evidence type="ECO:0000256" key="3">
    <source>
        <dbReference type="ARBA" id="ARBA00022824"/>
    </source>
</evidence>
<keyword evidence="4 7" id="KW-1133">Transmembrane helix</keyword>
<dbReference type="AlphaFoldDB" id="A0A9P4TPH4"/>
<feature type="compositionally biased region" description="Basic and acidic residues" evidence="6">
    <location>
        <begin position="256"/>
        <end position="265"/>
    </location>
</feature>
<keyword evidence="9" id="KW-1185">Reference proteome</keyword>
<evidence type="ECO:0000256" key="1">
    <source>
        <dbReference type="ARBA" id="ARBA00004477"/>
    </source>
</evidence>
<dbReference type="Proteomes" id="UP000801428">
    <property type="component" value="Unassembled WGS sequence"/>
</dbReference>
<keyword evidence="2 7" id="KW-0812">Transmembrane</keyword>
<dbReference type="InterPro" id="IPR021013">
    <property type="entry name" value="ATPase_Vma12"/>
</dbReference>
<dbReference type="PANTHER" id="PTHR31394:SF1">
    <property type="entry name" value="TRANSMEMBRANE PROTEIN 199"/>
    <property type="match status" value="1"/>
</dbReference>
<accession>A0A9P4TPH4</accession>
<proteinExistence type="predicted"/>
<evidence type="ECO:0000256" key="2">
    <source>
        <dbReference type="ARBA" id="ARBA00022692"/>
    </source>
</evidence>
<feature type="transmembrane region" description="Helical" evidence="7">
    <location>
        <begin position="197"/>
        <end position="216"/>
    </location>
</feature>
<dbReference type="EMBL" id="SWKU01000001">
    <property type="protein sequence ID" value="KAF3010635.1"/>
    <property type="molecule type" value="Genomic_DNA"/>
</dbReference>
<evidence type="ECO:0008006" key="10">
    <source>
        <dbReference type="Google" id="ProtNLM"/>
    </source>
</evidence>
<dbReference type="PANTHER" id="PTHR31394">
    <property type="entry name" value="TRANSMEMBRANE PROTEIN 199"/>
    <property type="match status" value="1"/>
</dbReference>
<evidence type="ECO:0000256" key="6">
    <source>
        <dbReference type="SAM" id="MobiDB-lite"/>
    </source>
</evidence>
<keyword evidence="5 7" id="KW-0472">Membrane</keyword>
<comment type="caution">
    <text evidence="8">The sequence shown here is derived from an EMBL/GenBank/DDBJ whole genome shotgun (WGS) entry which is preliminary data.</text>
</comment>
<evidence type="ECO:0000313" key="9">
    <source>
        <dbReference type="Proteomes" id="UP000801428"/>
    </source>
</evidence>
<protein>
    <recommendedName>
        <fullName evidence="10">Endoplasmic reticulum-based factor for assembly of V-ATPase-domain-containing protein</fullName>
    </recommendedName>
</protein>